<comment type="caution">
    <text evidence="3">The sequence shown here is derived from an EMBL/GenBank/DDBJ whole genome shotgun (WGS) entry which is preliminary data.</text>
</comment>
<dbReference type="Gene3D" id="1.10.238.10">
    <property type="entry name" value="EF-hand"/>
    <property type="match status" value="2"/>
</dbReference>
<dbReference type="InterPro" id="IPR011992">
    <property type="entry name" value="EF-hand-dom_pair"/>
</dbReference>
<organism evidence="3 4">
    <name type="scientific">Solimonas terrae</name>
    <dbReference type="NCBI Taxonomy" id="1396819"/>
    <lineage>
        <taxon>Bacteria</taxon>
        <taxon>Pseudomonadati</taxon>
        <taxon>Pseudomonadota</taxon>
        <taxon>Gammaproteobacteria</taxon>
        <taxon>Nevskiales</taxon>
        <taxon>Nevskiaceae</taxon>
        <taxon>Solimonas</taxon>
    </lineage>
</organism>
<dbReference type="RefSeq" id="WP_166252074.1">
    <property type="nucleotide sequence ID" value="NZ_JAAMOW010000002.1"/>
</dbReference>
<evidence type="ECO:0000313" key="4">
    <source>
        <dbReference type="Proteomes" id="UP000472676"/>
    </source>
</evidence>
<dbReference type="InterPro" id="IPR002048">
    <property type="entry name" value="EF_hand_dom"/>
</dbReference>
<dbReference type="SUPFAM" id="SSF47473">
    <property type="entry name" value="EF-hand"/>
    <property type="match status" value="1"/>
</dbReference>
<dbReference type="PROSITE" id="PS00018">
    <property type="entry name" value="EF_HAND_1"/>
    <property type="match status" value="2"/>
</dbReference>
<dbReference type="SMART" id="SM00054">
    <property type="entry name" value="EFh"/>
    <property type="match status" value="2"/>
</dbReference>
<dbReference type="Pfam" id="PF13202">
    <property type="entry name" value="EF-hand_5"/>
    <property type="match status" value="3"/>
</dbReference>
<proteinExistence type="predicted"/>
<accession>A0A6M2BPA4</accession>
<feature type="domain" description="EF-hand" evidence="2">
    <location>
        <begin position="47"/>
        <end position="82"/>
    </location>
</feature>
<evidence type="ECO:0000313" key="3">
    <source>
        <dbReference type="EMBL" id="NGY03887.1"/>
    </source>
</evidence>
<evidence type="ECO:0000259" key="2">
    <source>
        <dbReference type="PROSITE" id="PS50222"/>
    </source>
</evidence>
<dbReference type="Proteomes" id="UP000472676">
    <property type="component" value="Unassembled WGS sequence"/>
</dbReference>
<evidence type="ECO:0000256" key="1">
    <source>
        <dbReference type="SAM" id="SignalP"/>
    </source>
</evidence>
<sequence length="107" mass="11626">MKKHVVVLAVVAGMGLLAGPAFAQDTFGPGRMKAVDTDGDGAISRDEAQAALKSEFARLDRNHDGQISEDEFVGARMEMFDAADTDGDGKLTRAELRQRFLAMRKQQ</sequence>
<keyword evidence="4" id="KW-1185">Reference proteome</keyword>
<dbReference type="EMBL" id="JAAMOW010000002">
    <property type="protein sequence ID" value="NGY03887.1"/>
    <property type="molecule type" value="Genomic_DNA"/>
</dbReference>
<dbReference type="InterPro" id="IPR018247">
    <property type="entry name" value="EF_Hand_1_Ca_BS"/>
</dbReference>
<feature type="signal peptide" evidence="1">
    <location>
        <begin position="1"/>
        <end position="23"/>
    </location>
</feature>
<protein>
    <recommendedName>
        <fullName evidence="2">EF-hand domain-containing protein</fullName>
    </recommendedName>
</protein>
<feature type="chain" id="PRO_5027088503" description="EF-hand domain-containing protein" evidence="1">
    <location>
        <begin position="24"/>
        <end position="107"/>
    </location>
</feature>
<gene>
    <name evidence="3" type="ORF">G7Y85_03865</name>
</gene>
<dbReference type="AlphaFoldDB" id="A0A6M2BPA4"/>
<dbReference type="PROSITE" id="PS50222">
    <property type="entry name" value="EF_HAND_2"/>
    <property type="match status" value="1"/>
</dbReference>
<keyword evidence="1" id="KW-0732">Signal</keyword>
<dbReference type="GO" id="GO:0005509">
    <property type="term" value="F:calcium ion binding"/>
    <property type="evidence" value="ECO:0007669"/>
    <property type="project" value="InterPro"/>
</dbReference>
<reference evidence="3 4" key="1">
    <citation type="journal article" date="2014" name="Int. J. Syst. Evol. Microbiol.">
        <title>Solimonas terrae sp. nov., isolated from soil.</title>
        <authorList>
            <person name="Kim S.J."/>
            <person name="Moon J.Y."/>
            <person name="Weon H.Y."/>
            <person name="Ahn J.H."/>
            <person name="Chen W.M."/>
            <person name="Kwon S.W."/>
        </authorList>
    </citation>
    <scope>NUCLEOTIDE SEQUENCE [LARGE SCALE GENOMIC DNA]</scope>
    <source>
        <strain evidence="3 4">KIS83-12</strain>
    </source>
</reference>
<name>A0A6M2BPA4_9GAMM</name>